<dbReference type="PANTHER" id="PTHR30606">
    <property type="entry name" value="LIPID A BIOSYNTHESIS LAUROYL ACYLTRANSFERASE"/>
    <property type="match status" value="1"/>
</dbReference>
<dbReference type="GO" id="GO:0016746">
    <property type="term" value="F:acyltransferase activity"/>
    <property type="evidence" value="ECO:0007669"/>
    <property type="project" value="UniProtKB-KW"/>
</dbReference>
<evidence type="ECO:0000256" key="3">
    <source>
        <dbReference type="ARBA" id="ARBA00022519"/>
    </source>
</evidence>
<evidence type="ECO:0000256" key="1">
    <source>
        <dbReference type="ARBA" id="ARBA00004533"/>
    </source>
</evidence>
<dbReference type="GO" id="GO:0009247">
    <property type="term" value="P:glycolipid biosynthetic process"/>
    <property type="evidence" value="ECO:0007669"/>
    <property type="project" value="UniProtKB-ARBA"/>
</dbReference>
<evidence type="ECO:0000256" key="5">
    <source>
        <dbReference type="ARBA" id="ARBA00023136"/>
    </source>
</evidence>
<organism evidence="7 8">
    <name type="scientific">Raoultella terrigena</name>
    <name type="common">Klebsiella terrigena</name>
    <dbReference type="NCBI Taxonomy" id="577"/>
    <lineage>
        <taxon>Bacteria</taxon>
        <taxon>Pseudomonadati</taxon>
        <taxon>Pseudomonadota</taxon>
        <taxon>Gammaproteobacteria</taxon>
        <taxon>Enterobacterales</taxon>
        <taxon>Enterobacteriaceae</taxon>
        <taxon>Klebsiella/Raoultella group</taxon>
        <taxon>Raoultella</taxon>
    </lineage>
</organism>
<evidence type="ECO:0000313" key="8">
    <source>
        <dbReference type="Proteomes" id="UP000274346"/>
    </source>
</evidence>
<dbReference type="GO" id="GO:0005886">
    <property type="term" value="C:plasma membrane"/>
    <property type="evidence" value="ECO:0007669"/>
    <property type="project" value="UniProtKB-SubCell"/>
</dbReference>
<dbReference type="AlphaFoldDB" id="A0A3P8M2P7"/>
<keyword evidence="5" id="KW-0472">Membrane</keyword>
<dbReference type="EMBL" id="LR131271">
    <property type="protein sequence ID" value="VDR26373.1"/>
    <property type="molecule type" value="Genomic_DNA"/>
</dbReference>
<evidence type="ECO:0000256" key="2">
    <source>
        <dbReference type="ARBA" id="ARBA00022475"/>
    </source>
</evidence>
<protein>
    <submittedName>
        <fullName evidence="7">Lipid A biosynthesis (KDO)2-(Lauroyl)-lipid IVA acyltransferase</fullName>
        <ecNumber evidence="7">2.3.1.-</ecNumber>
    </submittedName>
</protein>
<evidence type="ECO:0000256" key="4">
    <source>
        <dbReference type="ARBA" id="ARBA00022679"/>
    </source>
</evidence>
<keyword evidence="6 7" id="KW-0012">Acyltransferase</keyword>
<sequence>MKVCRARVVPLFPVYDGKTHRLTVLVRPPMDDLLEADDNTIARRMNEEVEIFVKPHTEQYTWILKLLKTRKPGEIEPYKRKELFPKKK</sequence>
<name>A0A3P8M2P7_RAOTE</name>
<keyword evidence="3" id="KW-0997">Cell inner membrane</keyword>
<dbReference type="Proteomes" id="UP000274346">
    <property type="component" value="Chromosome"/>
</dbReference>
<evidence type="ECO:0000256" key="6">
    <source>
        <dbReference type="ARBA" id="ARBA00023315"/>
    </source>
</evidence>
<reference evidence="7 8" key="1">
    <citation type="submission" date="2018-12" db="EMBL/GenBank/DDBJ databases">
        <authorList>
            <consortium name="Pathogen Informatics"/>
        </authorList>
    </citation>
    <scope>NUCLEOTIDE SEQUENCE [LARGE SCALE GENOMIC DNA]</scope>
    <source>
        <strain evidence="7 8">NCTC13098</strain>
    </source>
</reference>
<accession>A0A3P8M2P7</accession>
<evidence type="ECO:0000313" key="7">
    <source>
        <dbReference type="EMBL" id="VDR26373.1"/>
    </source>
</evidence>
<comment type="subcellular location">
    <subcellularLocation>
        <location evidence="1">Cell inner membrane</location>
    </subcellularLocation>
</comment>
<dbReference type="Pfam" id="PF03279">
    <property type="entry name" value="Lip_A_acyltrans"/>
    <property type="match status" value="1"/>
</dbReference>
<gene>
    <name evidence="7" type="primary">msbB_2</name>
    <name evidence="7" type="ORF">NCTC13098_02720</name>
</gene>
<proteinExistence type="predicted"/>
<keyword evidence="4 7" id="KW-0808">Transferase</keyword>
<dbReference type="EC" id="2.3.1.-" evidence="7"/>
<dbReference type="PANTHER" id="PTHR30606:SF4">
    <property type="entry name" value="LIPID A BIOSYNTHESIS MYRISTOYLTRANSFERASE"/>
    <property type="match status" value="1"/>
</dbReference>
<keyword evidence="2" id="KW-1003">Cell membrane</keyword>
<dbReference type="InterPro" id="IPR004960">
    <property type="entry name" value="LipA_acyltrans"/>
</dbReference>
<dbReference type="KEGG" id="rtg:NCTC13098_02720"/>